<evidence type="ECO:0000313" key="4">
    <source>
        <dbReference type="Proteomes" id="UP000014157"/>
    </source>
</evidence>
<dbReference type="Proteomes" id="UP000014157">
    <property type="component" value="Unassembled WGS sequence"/>
</dbReference>
<evidence type="ECO:0000313" key="3">
    <source>
        <dbReference type="Proteomes" id="UP000013781"/>
    </source>
</evidence>
<name>R2RGM0_9ENTE</name>
<dbReference type="HOGENOM" id="CLU_3025203_0_0_9"/>
<protein>
    <submittedName>
        <fullName evidence="1">Uncharacterized protein</fullName>
    </submittedName>
</protein>
<dbReference type="EMBL" id="AJAS01000002">
    <property type="protein sequence ID" value="EOI06806.1"/>
    <property type="molecule type" value="Genomic_DNA"/>
</dbReference>
<proteinExistence type="predicted"/>
<comment type="caution">
    <text evidence="1">The sequence shown here is derived from an EMBL/GenBank/DDBJ whole genome shotgun (WGS) entry which is preliminary data.</text>
</comment>
<dbReference type="AlphaFoldDB" id="R2RGM0"/>
<reference evidence="2 4" key="2">
    <citation type="submission" date="2013-03" db="EMBL/GenBank/DDBJ databases">
        <title>The Genome Sequence of Enterococcus moraviensis BAA-383 (PacBio/Illumina hybrid assembly).</title>
        <authorList>
            <consortium name="The Broad Institute Genomics Platform"/>
            <consortium name="The Broad Institute Genome Sequencing Center for Infectious Disease"/>
            <person name="Earl A."/>
            <person name="Russ C."/>
            <person name="Gilmore M."/>
            <person name="Surin D."/>
            <person name="Walker B."/>
            <person name="Young S."/>
            <person name="Zeng Q."/>
            <person name="Gargeya S."/>
            <person name="Fitzgerald M."/>
            <person name="Haas B."/>
            <person name="Abouelleil A."/>
            <person name="Allen A.W."/>
            <person name="Alvarado L."/>
            <person name="Arachchi H.M."/>
            <person name="Berlin A.M."/>
            <person name="Chapman S.B."/>
            <person name="Gainer-Dewar J."/>
            <person name="Goldberg J."/>
            <person name="Griggs A."/>
            <person name="Gujja S."/>
            <person name="Hansen M."/>
            <person name="Howarth C."/>
            <person name="Imamovic A."/>
            <person name="Ireland A."/>
            <person name="Larimer J."/>
            <person name="McCowan C."/>
            <person name="Murphy C."/>
            <person name="Pearson M."/>
            <person name="Poon T.W."/>
            <person name="Priest M."/>
            <person name="Roberts A."/>
            <person name="Saif S."/>
            <person name="Shea T."/>
            <person name="Sisk P."/>
            <person name="Sykes S."/>
            <person name="Wortman J."/>
            <person name="Nusbaum C."/>
            <person name="Birren B."/>
        </authorList>
    </citation>
    <scope>NUCLEOTIDE SEQUENCE [LARGE SCALE GENOMIC DNA]</scope>
    <source>
        <strain evidence="2 4">ATCC BAA-383</strain>
    </source>
</reference>
<organism evidence="1 3">
    <name type="scientific">Enterococcus moraviensis ATCC BAA-383</name>
    <dbReference type="NCBI Taxonomy" id="1158609"/>
    <lineage>
        <taxon>Bacteria</taxon>
        <taxon>Bacillati</taxon>
        <taxon>Bacillota</taxon>
        <taxon>Bacilli</taxon>
        <taxon>Lactobacillales</taxon>
        <taxon>Enterococcaceae</taxon>
        <taxon>Enterococcus</taxon>
    </lineage>
</organism>
<evidence type="ECO:0000313" key="2">
    <source>
        <dbReference type="EMBL" id="EOT65149.1"/>
    </source>
</evidence>
<accession>R2RGM0</accession>
<dbReference type="Proteomes" id="UP000013781">
    <property type="component" value="Unassembled WGS sequence"/>
</dbReference>
<keyword evidence="4" id="KW-1185">Reference proteome</keyword>
<evidence type="ECO:0000313" key="1">
    <source>
        <dbReference type="EMBL" id="EOI06806.1"/>
    </source>
</evidence>
<reference evidence="1 3" key="1">
    <citation type="submission" date="2013-02" db="EMBL/GenBank/DDBJ databases">
        <title>The Genome Sequence of Enterococcus moraviensis BAA-383.</title>
        <authorList>
            <consortium name="The Broad Institute Genome Sequencing Platform"/>
            <consortium name="The Broad Institute Genome Sequencing Center for Infectious Disease"/>
            <person name="Earl A.M."/>
            <person name="Gilmore M.S."/>
            <person name="Lebreton F."/>
            <person name="Walker B."/>
            <person name="Young S.K."/>
            <person name="Zeng Q."/>
            <person name="Gargeya S."/>
            <person name="Fitzgerald M."/>
            <person name="Haas B."/>
            <person name="Abouelleil A."/>
            <person name="Alvarado L."/>
            <person name="Arachchi H.M."/>
            <person name="Berlin A.M."/>
            <person name="Chapman S.B."/>
            <person name="Dewar J."/>
            <person name="Goldberg J."/>
            <person name="Griggs A."/>
            <person name="Gujja S."/>
            <person name="Hansen M."/>
            <person name="Howarth C."/>
            <person name="Imamovic A."/>
            <person name="Larimer J."/>
            <person name="McCowan C."/>
            <person name="Murphy C."/>
            <person name="Neiman D."/>
            <person name="Pearson M."/>
            <person name="Priest M."/>
            <person name="Roberts A."/>
            <person name="Saif S."/>
            <person name="Shea T."/>
            <person name="Sisk P."/>
            <person name="Sykes S."/>
            <person name="Wortman J."/>
            <person name="Nusbaum C."/>
            <person name="Birren B."/>
        </authorList>
    </citation>
    <scope>NUCLEOTIDE SEQUENCE [LARGE SCALE GENOMIC DNA]</scope>
    <source>
        <strain evidence="1 3">ATCC BAA-383</strain>
    </source>
</reference>
<dbReference type="EMBL" id="ASWB01000004">
    <property type="protein sequence ID" value="EOT65149.1"/>
    <property type="molecule type" value="Genomic_DNA"/>
</dbReference>
<sequence>MTITEQDYKKLSEIAYWIDPKHEDYKSHLITLNTKFSIPNTNQKRNASNGRRPNS</sequence>
<gene>
    <name evidence="2" type="ORF">I586_02883</name>
    <name evidence="1" type="ORF">UAY_00148</name>
</gene>